<feature type="transmembrane region" description="Helical" evidence="1">
    <location>
        <begin position="6"/>
        <end position="27"/>
    </location>
</feature>
<evidence type="ECO:0000256" key="1">
    <source>
        <dbReference type="SAM" id="Phobius"/>
    </source>
</evidence>
<feature type="transmembrane region" description="Helical" evidence="1">
    <location>
        <begin position="39"/>
        <end position="64"/>
    </location>
</feature>
<dbReference type="EMBL" id="BAAFZP010000001">
    <property type="protein sequence ID" value="GAB1580257.1"/>
    <property type="molecule type" value="Genomic_DNA"/>
</dbReference>
<gene>
    <name evidence="2" type="ORF">PPNSA23_02000</name>
</gene>
<accession>A0ABQ0GUC7</accession>
<keyword evidence="1" id="KW-0812">Transmembrane</keyword>
<evidence type="ECO:0000313" key="2">
    <source>
        <dbReference type="EMBL" id="GAB1580257.1"/>
    </source>
</evidence>
<evidence type="ECO:0000313" key="3">
    <source>
        <dbReference type="Proteomes" id="UP001628091"/>
    </source>
</evidence>
<keyword evidence="1" id="KW-1133">Transmembrane helix</keyword>
<dbReference type="Proteomes" id="UP001628091">
    <property type="component" value="Unassembled WGS sequence"/>
</dbReference>
<sequence>MREGVFYFPAISFIWIAGRVAACCLGLTTLDMRSGLKLVAGMGFLAANILAVAFCGTASAAVLVPPGNRHAEQPNIPGASAKRTRELRTTYEAKYRKIYNLLAVDKGLRTKIKSTAAAYGIDPIHIAGAIVGEHTYNVDVYDRLQTYYVKAMSYVRQGVSFDYKGESIGDFVKRSEFSVCASFKDSYSLWDCRERVWDTKFRGRTVNGRSYPDNRFSAVFFQPFYAGQTFGLGQINPLTALQMSDVVNRVSGLPKLDAENGNAVYKTIMDPDLTLPYIAATLKHAIDAYRQIADFDISKNPGITATLYNTGGADDRARVLARENAKRKAAGEAPLLPQENYYGWLVNDKLDELRELF</sequence>
<name>A0ABQ0GUC7_9HYPH</name>
<proteinExistence type="predicted"/>
<reference evidence="2 3" key="1">
    <citation type="submission" date="2024-10" db="EMBL/GenBank/DDBJ databases">
        <title>Isolation, draft genome sequencing and identification of Phyllobacterium sp. NSA23, isolated from leaf soil.</title>
        <authorList>
            <person name="Akita H."/>
        </authorList>
    </citation>
    <scope>NUCLEOTIDE SEQUENCE [LARGE SCALE GENOMIC DNA]</scope>
    <source>
        <strain evidence="2 3">NSA23</strain>
    </source>
</reference>
<comment type="caution">
    <text evidence="2">The sequence shown here is derived from an EMBL/GenBank/DDBJ whole genome shotgun (WGS) entry which is preliminary data.</text>
</comment>
<keyword evidence="3" id="KW-1185">Reference proteome</keyword>
<keyword evidence="1" id="KW-0472">Membrane</keyword>
<dbReference type="InterPro" id="IPR009842">
    <property type="entry name" value="DUF1402"/>
</dbReference>
<dbReference type="Pfam" id="PF07182">
    <property type="entry name" value="DUF1402"/>
    <property type="match status" value="1"/>
</dbReference>
<organism evidence="2 3">
    <name type="scientific">Phyllobacterium phragmitis</name>
    <dbReference type="NCBI Taxonomy" id="2670329"/>
    <lineage>
        <taxon>Bacteria</taxon>
        <taxon>Pseudomonadati</taxon>
        <taxon>Pseudomonadota</taxon>
        <taxon>Alphaproteobacteria</taxon>
        <taxon>Hyphomicrobiales</taxon>
        <taxon>Phyllobacteriaceae</taxon>
        <taxon>Phyllobacterium</taxon>
    </lineage>
</organism>
<protein>
    <submittedName>
        <fullName evidence="2">DUF1402 family protein</fullName>
    </submittedName>
</protein>